<keyword evidence="1" id="KW-0812">Transmembrane</keyword>
<evidence type="ECO:0000313" key="2">
    <source>
        <dbReference type="EMBL" id="XAE41196.1"/>
    </source>
</evidence>
<evidence type="ECO:0000256" key="1">
    <source>
        <dbReference type="SAM" id="Phobius"/>
    </source>
</evidence>
<name>A0ABZ3D0C2_9PROT</name>
<keyword evidence="1" id="KW-1133">Transmembrane helix</keyword>
<sequence length="100" mass="10119">MSQSVGTIAAGWSEQTQAVGRFLVEAAFMGGIGLTGFGLWTLYQASKPQTQHTYKSAFTQLGVGGGLCCLPSITGVSIGGIFDGGSGDGAPTIQQPTFSG</sequence>
<evidence type="ECO:0000313" key="3">
    <source>
        <dbReference type="Proteomes" id="UP001449795"/>
    </source>
</evidence>
<feature type="transmembrane region" description="Helical" evidence="1">
    <location>
        <begin position="22"/>
        <end position="43"/>
    </location>
</feature>
<dbReference type="EMBL" id="CP152276">
    <property type="protein sequence ID" value="XAE41196.1"/>
    <property type="molecule type" value="Genomic_DNA"/>
</dbReference>
<accession>A0ABZ3D0C2</accession>
<proteinExistence type="predicted"/>
<keyword evidence="1" id="KW-0472">Membrane</keyword>
<dbReference type="Proteomes" id="UP001449795">
    <property type="component" value="Chromosome"/>
</dbReference>
<protein>
    <submittedName>
        <fullName evidence="2">Uncharacterized protein</fullName>
    </submittedName>
</protein>
<gene>
    <name evidence="2" type="ORF">AAC691_12835</name>
</gene>
<keyword evidence="3" id="KW-1185">Reference proteome</keyword>
<reference evidence="2 3" key="1">
    <citation type="submission" date="2024-04" db="EMBL/GenBank/DDBJ databases">
        <title>Complete genome sequence of Nguyenibacter vanlangesis HBCM-1154, a strain capable of nitrogen fixation, IAA production, and phosphorus solubilization isolated from sugarcane soil.</title>
        <authorList>
            <person name="MY HANH P."/>
        </authorList>
    </citation>
    <scope>NUCLEOTIDE SEQUENCE [LARGE SCALE GENOMIC DNA]</scope>
    <source>
        <strain evidence="2 3">HBCM 1154</strain>
    </source>
</reference>
<dbReference type="RefSeq" id="WP_342627176.1">
    <property type="nucleotide sequence ID" value="NZ_CP152276.1"/>
</dbReference>
<organism evidence="2 3">
    <name type="scientific">Nguyenibacter vanlangensis</name>
    <dbReference type="NCBI Taxonomy" id="1216886"/>
    <lineage>
        <taxon>Bacteria</taxon>
        <taxon>Pseudomonadati</taxon>
        <taxon>Pseudomonadota</taxon>
        <taxon>Alphaproteobacteria</taxon>
        <taxon>Acetobacterales</taxon>
        <taxon>Acetobacteraceae</taxon>
        <taxon>Nguyenibacter</taxon>
    </lineage>
</organism>